<keyword evidence="4" id="KW-0597">Phosphoprotein</keyword>
<dbReference type="PROSITE" id="PS50003">
    <property type="entry name" value="PH_DOMAIN"/>
    <property type="match status" value="1"/>
</dbReference>
<dbReference type="InterPro" id="IPR001849">
    <property type="entry name" value="PH_domain"/>
</dbReference>
<evidence type="ECO:0000256" key="6">
    <source>
        <dbReference type="ARBA" id="ARBA00049987"/>
    </source>
</evidence>
<dbReference type="Pfam" id="PF00435">
    <property type="entry name" value="Spectrin"/>
    <property type="match status" value="1"/>
</dbReference>
<comment type="subcellular location">
    <subcellularLocation>
        <location evidence="1">Cytoplasm</location>
    </subcellularLocation>
</comment>
<dbReference type="PANTHER" id="PTHR22826">
    <property type="entry name" value="RHO GUANINE EXCHANGE FACTOR-RELATED"/>
    <property type="match status" value="1"/>
</dbReference>
<feature type="domain" description="SH3" evidence="10">
    <location>
        <begin position="1013"/>
        <end position="1074"/>
    </location>
</feature>
<dbReference type="InterPro" id="IPR001251">
    <property type="entry name" value="CRAL-TRIO_dom"/>
</dbReference>
<feature type="domain" description="CRAL-TRIO" evidence="13">
    <location>
        <begin position="77"/>
        <end position="196"/>
    </location>
</feature>
<dbReference type="InterPro" id="IPR002017">
    <property type="entry name" value="Spectrin_repeat"/>
</dbReference>
<evidence type="ECO:0008006" key="16">
    <source>
        <dbReference type="Google" id="ProtNLM"/>
    </source>
</evidence>
<dbReference type="InterPro" id="IPR011993">
    <property type="entry name" value="PH-like_dom_sf"/>
</dbReference>
<keyword evidence="15" id="KW-1185">Reference proteome</keyword>
<keyword evidence="3" id="KW-0963">Cytoplasm</keyword>
<dbReference type="InterPro" id="IPR051336">
    <property type="entry name" value="RhoGEF_Guanine_NuclExch_SF"/>
</dbReference>
<dbReference type="SUPFAM" id="SSF50729">
    <property type="entry name" value="PH domain-like"/>
    <property type="match status" value="1"/>
</dbReference>
<evidence type="ECO:0000256" key="2">
    <source>
        <dbReference type="ARBA" id="ARBA00022443"/>
    </source>
</evidence>
<proteinExistence type="inferred from homology"/>
<dbReference type="PANTHER" id="PTHR22826:SF211">
    <property type="entry name" value="LD43457P"/>
    <property type="match status" value="1"/>
</dbReference>
<dbReference type="PROSITE" id="PS50010">
    <property type="entry name" value="DH_2"/>
    <property type="match status" value="1"/>
</dbReference>
<evidence type="ECO:0000256" key="7">
    <source>
        <dbReference type="PROSITE-ProRule" id="PRU00192"/>
    </source>
</evidence>
<dbReference type="CDD" id="cd00160">
    <property type="entry name" value="RhoGEF"/>
    <property type="match status" value="1"/>
</dbReference>
<protein>
    <recommendedName>
        <fullName evidence="16">Guanine nucleotide exchange factor DBS</fullName>
    </recommendedName>
</protein>
<dbReference type="InterPro" id="IPR018159">
    <property type="entry name" value="Spectrin/alpha-actinin"/>
</dbReference>
<feature type="region of interest" description="Disordered" evidence="8">
    <location>
        <begin position="977"/>
        <end position="1011"/>
    </location>
</feature>
<dbReference type="Proteomes" id="UP001153712">
    <property type="component" value="Chromosome 10"/>
</dbReference>
<dbReference type="GO" id="GO:0035556">
    <property type="term" value="P:intracellular signal transduction"/>
    <property type="evidence" value="ECO:0007669"/>
    <property type="project" value="InterPro"/>
</dbReference>
<dbReference type="Gene3D" id="2.30.30.40">
    <property type="entry name" value="SH3 Domains"/>
    <property type="match status" value="1"/>
</dbReference>
<dbReference type="InterPro" id="IPR055251">
    <property type="entry name" value="SOS1_NGEF_PH"/>
</dbReference>
<dbReference type="SUPFAM" id="SSF48065">
    <property type="entry name" value="DBL homology domain (DH-domain)"/>
    <property type="match status" value="1"/>
</dbReference>
<dbReference type="SUPFAM" id="SSF50044">
    <property type="entry name" value="SH3-domain"/>
    <property type="match status" value="1"/>
</dbReference>
<reference evidence="14" key="1">
    <citation type="submission" date="2022-01" db="EMBL/GenBank/DDBJ databases">
        <authorList>
            <person name="King R."/>
        </authorList>
    </citation>
    <scope>NUCLEOTIDE SEQUENCE</scope>
</reference>
<dbReference type="Pfam" id="PF23289">
    <property type="entry name" value="Spectrin_5"/>
    <property type="match status" value="1"/>
</dbReference>
<evidence type="ECO:0000256" key="5">
    <source>
        <dbReference type="ARBA" id="ARBA00022658"/>
    </source>
</evidence>
<dbReference type="EMBL" id="OU900103">
    <property type="protein sequence ID" value="CAG9855288.1"/>
    <property type="molecule type" value="Genomic_DNA"/>
</dbReference>
<comment type="similarity">
    <text evidence="6">Belongs to the MCF2 family.</text>
</comment>
<dbReference type="PROSITE" id="PS50191">
    <property type="entry name" value="CRAL_TRIO"/>
    <property type="match status" value="1"/>
</dbReference>
<keyword evidence="2 7" id="KW-0728">SH3 domain</keyword>
<dbReference type="SUPFAM" id="SSF52087">
    <property type="entry name" value="CRAL/TRIO domain"/>
    <property type="match status" value="1"/>
</dbReference>
<dbReference type="SMART" id="SM00150">
    <property type="entry name" value="SPEC"/>
    <property type="match status" value="2"/>
</dbReference>
<dbReference type="GO" id="GO:0005085">
    <property type="term" value="F:guanyl-nucleotide exchange factor activity"/>
    <property type="evidence" value="ECO:0007669"/>
    <property type="project" value="UniProtKB-KW"/>
</dbReference>
<evidence type="ECO:0000256" key="9">
    <source>
        <dbReference type="SAM" id="Phobius"/>
    </source>
</evidence>
<dbReference type="OrthoDB" id="10004999at2759"/>
<dbReference type="SMART" id="SM00326">
    <property type="entry name" value="SH3"/>
    <property type="match status" value="1"/>
</dbReference>
<sequence>MEDRTSITRSRSSYLDAESPGNSTNDYEEFEMQNSVNSETLSVNDVLDLLQQQYAIISGGKSKEGCPIITFPDNNNFETLSDLEYQRLMLYLTSVPSLHDADLGFHLIIDRRNDKWNSVKTVLLKISVYFPGLIHVVYVLRPASFLQKALSEVSNKLFKDEFKFRMIVLSTTDELHKYINNRQLTPDLGGTLNYNHDDWIHQRTELETFSTVTQQVSTALDNFTKTIEETELPNDVESTENLLEKHSSVYTELKKDILSAAKHGENLLTTIKEKNSFTHDEEYYSLNDTCGNVFAVERLLVQLEETERTFDEFWQAHSVKLRHCLELRRFEQDFRELQINFESNLKIVSEMTEAGDAVEKVESLMKQVKAFEKLCSSDIDRAEEVISTGQRLVTVSSFPIESVEPKCTELIRVRNLLLERLSKRMELLDLTKILLERIDNANKWCANGLELLSVQKIEQCSTSTELAERYLKEIKEFIASSQEFTSNGPKDFRDIFQETSTLETKALISQVKLPNSGRAIFQIFHFQVVQRIEDVTVMCNKRVATLNKLAVKPQRPVQTVLPEPVVPRQPGAPAPHHNRAVLKKAFTIPKMSNPENEIESNFVQNNDNQSPPDNDEISNIKTKHVLNELFETEKIYVNELFTILKGYKDAAQHEDLRHLLPADAEERFKIIFGNLKEIFNFHSDVFLKDLENCISSRELVALCFLQRRDMFSHLYSFYCLNIAKSEQIRETSTDLQPFFQACQQQLGHKLPLAAYLLKPVQRITKYQLLLKDLLRYSNEDDCSAELKQALDCMLVVLKGVNDSMHQISITGFPLDLSQQGELLLQGSFSVWIENKRDLRLRLKPMQRHLFLYQKALLFCKPISKSMHNKATYQFKHYLQMSQIGLTESVRGDPKKFEVWLQGRQEVYTIHASNLEIKQTWVNEIKKVLFNQLEEIKGEKIRQYAALSHKPLRQTTSWEKQKNTVPVVPIITHHRAMSCDSDNSSHGNEEISNDIETGNWSSDCSNSDDEDHNSPNGRYIALADYCAVGNSEVNMKEGDVVELLKVGCAGWWFVRMIGTNTEGWAPAAYLEGQHFKNSRSSSSRSHDKLNL</sequence>
<dbReference type="Gene3D" id="2.30.29.30">
    <property type="entry name" value="Pleckstrin-homology domain (PH domain)/Phosphotyrosine-binding domain (PTB)"/>
    <property type="match status" value="1"/>
</dbReference>
<keyword evidence="9" id="KW-0472">Membrane</keyword>
<evidence type="ECO:0000256" key="8">
    <source>
        <dbReference type="SAM" id="MobiDB-lite"/>
    </source>
</evidence>
<dbReference type="PROSITE" id="PS00741">
    <property type="entry name" value="DH_1"/>
    <property type="match status" value="1"/>
</dbReference>
<accession>A0A9N9XKD5</accession>
<evidence type="ECO:0000259" key="12">
    <source>
        <dbReference type="PROSITE" id="PS50010"/>
    </source>
</evidence>
<dbReference type="InterPro" id="IPR036028">
    <property type="entry name" value="SH3-like_dom_sf"/>
</dbReference>
<evidence type="ECO:0000259" key="10">
    <source>
        <dbReference type="PROSITE" id="PS50002"/>
    </source>
</evidence>
<dbReference type="InterPro" id="IPR001331">
    <property type="entry name" value="GDS_CDC24_CS"/>
</dbReference>
<evidence type="ECO:0000259" key="11">
    <source>
        <dbReference type="PROSITE" id="PS50003"/>
    </source>
</evidence>
<feature type="transmembrane region" description="Helical" evidence="9">
    <location>
        <begin position="122"/>
        <end position="140"/>
    </location>
</feature>
<dbReference type="FunFam" id="2.30.29.30:FF:000078">
    <property type="entry name" value="Guanine nucleotide exchange factor DBS"/>
    <property type="match status" value="1"/>
</dbReference>
<dbReference type="Pfam" id="PF00621">
    <property type="entry name" value="RhoGEF"/>
    <property type="match status" value="1"/>
</dbReference>
<feature type="compositionally biased region" description="Polar residues" evidence="8">
    <location>
        <begin position="993"/>
        <end position="1004"/>
    </location>
</feature>
<dbReference type="CDD" id="cd11856">
    <property type="entry name" value="SH3_p47phox_like"/>
    <property type="match status" value="1"/>
</dbReference>
<dbReference type="Gene3D" id="1.20.900.10">
    <property type="entry name" value="Dbl homology (DH) domain"/>
    <property type="match status" value="1"/>
</dbReference>
<dbReference type="CDD" id="cd00170">
    <property type="entry name" value="SEC14"/>
    <property type="match status" value="1"/>
</dbReference>
<feature type="domain" description="PH" evidence="11">
    <location>
        <begin position="815"/>
        <end position="929"/>
    </location>
</feature>
<evidence type="ECO:0000256" key="4">
    <source>
        <dbReference type="ARBA" id="ARBA00022553"/>
    </source>
</evidence>
<dbReference type="InterPro" id="IPR001452">
    <property type="entry name" value="SH3_domain"/>
</dbReference>
<dbReference type="Pfam" id="PF22697">
    <property type="entry name" value="SOS1_NGEF_PH"/>
    <property type="match status" value="1"/>
</dbReference>
<dbReference type="Pfam" id="PF13716">
    <property type="entry name" value="CRAL_TRIO_2"/>
    <property type="match status" value="1"/>
</dbReference>
<dbReference type="SMART" id="SM00233">
    <property type="entry name" value="PH"/>
    <property type="match status" value="1"/>
</dbReference>
<evidence type="ECO:0000313" key="14">
    <source>
        <dbReference type="EMBL" id="CAG9855288.1"/>
    </source>
</evidence>
<gene>
    <name evidence="14" type="ORF">PHYEVI_LOCUS1741</name>
</gene>
<dbReference type="GO" id="GO:0005737">
    <property type="term" value="C:cytoplasm"/>
    <property type="evidence" value="ECO:0007669"/>
    <property type="project" value="UniProtKB-SubCell"/>
</dbReference>
<dbReference type="Gene3D" id="1.20.58.60">
    <property type="match status" value="1"/>
</dbReference>
<evidence type="ECO:0000256" key="3">
    <source>
        <dbReference type="ARBA" id="ARBA00022490"/>
    </source>
</evidence>
<feature type="region of interest" description="Disordered" evidence="8">
    <location>
        <begin position="1"/>
        <end position="26"/>
    </location>
</feature>
<keyword evidence="5" id="KW-0344">Guanine-nucleotide releasing factor</keyword>
<keyword evidence="9" id="KW-0812">Transmembrane</keyword>
<dbReference type="Pfam" id="PF00018">
    <property type="entry name" value="SH3_1"/>
    <property type="match status" value="1"/>
</dbReference>
<dbReference type="InterPro" id="IPR000219">
    <property type="entry name" value="DH_dom"/>
</dbReference>
<dbReference type="Gene3D" id="3.40.525.10">
    <property type="entry name" value="CRAL-TRIO lipid binding domain"/>
    <property type="match status" value="1"/>
</dbReference>
<dbReference type="SMART" id="SM00516">
    <property type="entry name" value="SEC14"/>
    <property type="match status" value="1"/>
</dbReference>
<dbReference type="SMART" id="SM00325">
    <property type="entry name" value="RhoGEF"/>
    <property type="match status" value="1"/>
</dbReference>
<organism evidence="14 15">
    <name type="scientific">Phyllotreta striolata</name>
    <name type="common">Striped flea beetle</name>
    <name type="synonym">Crioceris striolata</name>
    <dbReference type="NCBI Taxonomy" id="444603"/>
    <lineage>
        <taxon>Eukaryota</taxon>
        <taxon>Metazoa</taxon>
        <taxon>Ecdysozoa</taxon>
        <taxon>Arthropoda</taxon>
        <taxon>Hexapoda</taxon>
        <taxon>Insecta</taxon>
        <taxon>Pterygota</taxon>
        <taxon>Neoptera</taxon>
        <taxon>Endopterygota</taxon>
        <taxon>Coleoptera</taxon>
        <taxon>Polyphaga</taxon>
        <taxon>Cucujiformia</taxon>
        <taxon>Chrysomeloidea</taxon>
        <taxon>Chrysomelidae</taxon>
        <taxon>Galerucinae</taxon>
        <taxon>Alticini</taxon>
        <taxon>Phyllotreta</taxon>
    </lineage>
</organism>
<name>A0A9N9XKD5_PHYSR</name>
<dbReference type="InterPro" id="IPR035899">
    <property type="entry name" value="DBL_dom_sf"/>
</dbReference>
<dbReference type="InterPro" id="IPR056466">
    <property type="entry name" value="Spectrin_DBS"/>
</dbReference>
<keyword evidence="9" id="KW-1133">Transmembrane helix</keyword>
<dbReference type="SUPFAM" id="SSF46966">
    <property type="entry name" value="Spectrin repeat"/>
    <property type="match status" value="1"/>
</dbReference>
<dbReference type="AlphaFoldDB" id="A0A9N9XKD5"/>
<evidence type="ECO:0000313" key="15">
    <source>
        <dbReference type="Proteomes" id="UP001153712"/>
    </source>
</evidence>
<evidence type="ECO:0000256" key="1">
    <source>
        <dbReference type="ARBA" id="ARBA00004496"/>
    </source>
</evidence>
<dbReference type="PROSITE" id="PS50002">
    <property type="entry name" value="SH3"/>
    <property type="match status" value="1"/>
</dbReference>
<dbReference type="InterPro" id="IPR036865">
    <property type="entry name" value="CRAL-TRIO_dom_sf"/>
</dbReference>
<feature type="domain" description="DH" evidence="12">
    <location>
        <begin position="621"/>
        <end position="803"/>
    </location>
</feature>
<evidence type="ECO:0000259" key="13">
    <source>
        <dbReference type="PROSITE" id="PS50191"/>
    </source>
</evidence>